<comment type="caution">
    <text evidence="1">The sequence shown here is derived from an EMBL/GenBank/DDBJ whole genome shotgun (WGS) entry which is preliminary data.</text>
</comment>
<dbReference type="EMBL" id="JAULRT010000034">
    <property type="protein sequence ID" value="MDO3381201.1"/>
    <property type="molecule type" value="Genomic_DNA"/>
</dbReference>
<protein>
    <submittedName>
        <fullName evidence="1">Uncharacterized protein</fullName>
    </submittedName>
</protein>
<organism evidence="1 2">
    <name type="scientific">Gilvimarinus algae</name>
    <dbReference type="NCBI Taxonomy" id="3058037"/>
    <lineage>
        <taxon>Bacteria</taxon>
        <taxon>Pseudomonadati</taxon>
        <taxon>Pseudomonadota</taxon>
        <taxon>Gammaproteobacteria</taxon>
        <taxon>Cellvibrionales</taxon>
        <taxon>Cellvibrionaceae</taxon>
        <taxon>Gilvimarinus</taxon>
    </lineage>
</organism>
<name>A0ABT8TB78_9GAMM</name>
<gene>
    <name evidence="1" type="ORF">QWI16_03390</name>
</gene>
<accession>A0ABT8TB78</accession>
<sequence length="176" mass="19930">MDEIFGKYRQDFSEIRRLCLVCHGLDLSTSALSSDLSTWVLSEATNSALQNLVSSTLLHLAIAIRTNLYQKRIKGSDIRLENSAWFYYDEELIERPATLKQVCDKIVHADTFSKSIYPKEFADRADKIATQIRGAEHNRKAWTMNLVLDLLAEDILSMLDQIEANVPNQAIHATSA</sequence>
<evidence type="ECO:0000313" key="2">
    <source>
        <dbReference type="Proteomes" id="UP001168380"/>
    </source>
</evidence>
<reference evidence="1" key="1">
    <citation type="submission" date="2023-07" db="EMBL/GenBank/DDBJ databases">
        <title>Gilvimarinus algae sp. nov., isolated from the surface of Kelp.</title>
        <authorList>
            <person name="Sun Y.Y."/>
            <person name="Gong Y."/>
            <person name="Du Z.J."/>
        </authorList>
    </citation>
    <scope>NUCLEOTIDE SEQUENCE</scope>
    <source>
        <strain evidence="1">SDUM040014</strain>
    </source>
</reference>
<dbReference type="Proteomes" id="UP001168380">
    <property type="component" value="Unassembled WGS sequence"/>
</dbReference>
<evidence type="ECO:0000313" key="1">
    <source>
        <dbReference type="EMBL" id="MDO3381201.1"/>
    </source>
</evidence>
<dbReference type="RefSeq" id="WP_302711331.1">
    <property type="nucleotide sequence ID" value="NZ_JAULRT010000034.1"/>
</dbReference>
<proteinExistence type="predicted"/>
<keyword evidence="2" id="KW-1185">Reference proteome</keyword>